<evidence type="ECO:0000313" key="2">
    <source>
        <dbReference type="RefSeq" id="XP_027772564.1"/>
    </source>
</evidence>
<dbReference type="RefSeq" id="XP_027772564.1">
    <property type="nucleotide sequence ID" value="XM_027916763.1"/>
</dbReference>
<protein>
    <submittedName>
        <fullName evidence="2">F-box/FBD/LRR-repeat protein At1g13570-like</fullName>
    </submittedName>
</protein>
<reference evidence="2" key="2">
    <citation type="submission" date="2025-08" db="UniProtKB">
        <authorList>
            <consortium name="RefSeq"/>
        </authorList>
    </citation>
    <scope>IDENTIFICATION</scope>
</reference>
<gene>
    <name evidence="2" type="primary">LOC114076963</name>
</gene>
<sequence length="109" mass="12426">MELIKRSPNLSKLEIWDNTTADPAEAIMKYPVCLDQTLNKLESVSIHYFKRSKVVLSSVKLLFAHAPFLSRMSINWEKGSSLKEELDVATELMRFPGVSPKAELIYDPK</sequence>
<dbReference type="GeneID" id="114076963"/>
<evidence type="ECO:0000313" key="1">
    <source>
        <dbReference type="Proteomes" id="UP000694930"/>
    </source>
</evidence>
<organism evidence="1 2">
    <name type="scientific">Solanum pennellii</name>
    <name type="common">Tomato</name>
    <name type="synonym">Lycopersicon pennellii</name>
    <dbReference type="NCBI Taxonomy" id="28526"/>
    <lineage>
        <taxon>Eukaryota</taxon>
        <taxon>Viridiplantae</taxon>
        <taxon>Streptophyta</taxon>
        <taxon>Embryophyta</taxon>
        <taxon>Tracheophyta</taxon>
        <taxon>Spermatophyta</taxon>
        <taxon>Magnoliopsida</taxon>
        <taxon>eudicotyledons</taxon>
        <taxon>Gunneridae</taxon>
        <taxon>Pentapetalae</taxon>
        <taxon>asterids</taxon>
        <taxon>lamiids</taxon>
        <taxon>Solanales</taxon>
        <taxon>Solanaceae</taxon>
        <taxon>Solanoideae</taxon>
        <taxon>Solaneae</taxon>
        <taxon>Solanum</taxon>
        <taxon>Solanum subgen. Lycopersicon</taxon>
    </lineage>
</organism>
<dbReference type="Proteomes" id="UP000694930">
    <property type="component" value="Chromosome 4"/>
</dbReference>
<keyword evidence="1" id="KW-1185">Reference proteome</keyword>
<reference evidence="1" key="1">
    <citation type="journal article" date="2014" name="Nat. Genet.">
        <title>The genome of the stress-tolerant wild tomato species Solanum pennellii.</title>
        <authorList>
            <person name="Bolger A."/>
            <person name="Scossa F."/>
            <person name="Bolger M.E."/>
            <person name="Lanz C."/>
            <person name="Maumus F."/>
            <person name="Tohge T."/>
            <person name="Quesneville H."/>
            <person name="Alseekh S."/>
            <person name="Sorensen I."/>
            <person name="Lichtenstein G."/>
            <person name="Fich E.A."/>
            <person name="Conte M."/>
            <person name="Keller H."/>
            <person name="Schneeberger K."/>
            <person name="Schwacke R."/>
            <person name="Ofner I."/>
            <person name="Vrebalov J."/>
            <person name="Xu Y."/>
            <person name="Osorio S."/>
            <person name="Aflitos S.A."/>
            <person name="Schijlen E."/>
            <person name="Jimenez-Gomez J.M."/>
            <person name="Ryngajllo M."/>
            <person name="Kimura S."/>
            <person name="Kumar R."/>
            <person name="Koenig D."/>
            <person name="Headland L.R."/>
            <person name="Maloof J.N."/>
            <person name="Sinha N."/>
            <person name="van Ham R.C."/>
            <person name="Lankhorst R.K."/>
            <person name="Mao L."/>
            <person name="Vogel A."/>
            <person name="Arsova B."/>
            <person name="Panstruga R."/>
            <person name="Fei Z."/>
            <person name="Rose J.K."/>
            <person name="Zamir D."/>
            <person name="Carrari F."/>
            <person name="Giovannoni J.J."/>
            <person name="Weigel D."/>
            <person name="Usadel B."/>
            <person name="Fernie A.R."/>
        </authorList>
    </citation>
    <scope>NUCLEOTIDE SEQUENCE [LARGE SCALE GENOMIC DNA]</scope>
    <source>
        <strain evidence="1">cv. LA0716</strain>
    </source>
</reference>
<name>A0ABM1V9Z6_SOLPN</name>
<proteinExistence type="predicted"/>
<accession>A0ABM1V9Z6</accession>